<dbReference type="RefSeq" id="XP_017288396.1">
    <property type="nucleotide sequence ID" value="XM_017432907.3"/>
</dbReference>
<evidence type="ECO:0000313" key="4">
    <source>
        <dbReference type="Ensembl" id="ENSKMAP00000009966.1"/>
    </source>
</evidence>
<evidence type="ECO:0000313" key="5">
    <source>
        <dbReference type="Proteomes" id="UP000264800"/>
    </source>
</evidence>
<dbReference type="STRING" id="37003.ENSKMAP00000009966"/>
<feature type="domain" description="TAF1C helical bundle" evidence="3">
    <location>
        <begin position="519"/>
        <end position="809"/>
    </location>
</feature>
<dbReference type="InterPro" id="IPR049087">
    <property type="entry name" value="TAF1C_beta-prop"/>
</dbReference>
<organism evidence="4 5">
    <name type="scientific">Kryptolebias marmoratus</name>
    <name type="common">Mangrove killifish</name>
    <name type="synonym">Rivulus marmoratus</name>
    <dbReference type="NCBI Taxonomy" id="37003"/>
    <lineage>
        <taxon>Eukaryota</taxon>
        <taxon>Metazoa</taxon>
        <taxon>Chordata</taxon>
        <taxon>Craniata</taxon>
        <taxon>Vertebrata</taxon>
        <taxon>Euteleostomi</taxon>
        <taxon>Actinopterygii</taxon>
        <taxon>Neopterygii</taxon>
        <taxon>Teleostei</taxon>
        <taxon>Neoteleostei</taxon>
        <taxon>Acanthomorphata</taxon>
        <taxon>Ovalentaria</taxon>
        <taxon>Atherinomorphae</taxon>
        <taxon>Cyprinodontiformes</taxon>
        <taxon>Rivulidae</taxon>
        <taxon>Kryptolebias</taxon>
    </lineage>
</organism>
<sequence>MDYQFPERLFPCFYNDGPPSGSVQSGAEAGGWGCYYGALPQGVADSPSGWSFTSKHQVRGQTWRQTEPVAIPLLSPKKAFLGVLTPPDPLDFTEHMQNFYVNYGHDAFGCMSDILGEHFYFRFGKKQREKHRRGSVSMWTMKNFIKRMKYKTCHLMFGASALGSYCSLLSDVVLDVPPELLGSLLHEELTEQRDRLLFSERTTGGALAFVPFSRGRGCLACPGGPGLNRLNFHRVELQRRGVELSSREPHSFQLEAPIRQISHASLLNDCCVAVRSDYLCGAWRFSETNEPRLLQVVSTREAATCVSVSPHVLGEVLVASESGAANLWTVGRGLQKVRVEDANLYFNAKSWWRWCEFSAHPRVILYADRTGVELTDVRAVSAAGLTLFRISSTAACRSGECLLQSRYLGDAHPFHHLVATQYSAYVMDERFPCVPMLKWDHMMEAPPIFCHAVPRAAGSETAGVLLGSQSSQEITLLQYSGGRVQPCFSLGPPQALLRPRESLRHLPVQIPHRLETATNRLSAPAAGLTCIRGNAGGGPDGEECVCVLQLTEAGDVFYQVLKQNEDPSDRRRPETSAPSAEAQLVVSDTSSDEEIIGPTQAAAVPETQTVDSDSSEARGGRRRVKRTPLPVFVNDDPDAATTDGEEKRSGRTPAAPGSRTLHTWKVWLQKLTYRSGEKALDSDLLTAETKNLLTVPDGEARGAEEEQREESLRRELKACMSSRSLLLLRGSASSAAPVPGAVDPEEWTDALSRRLTVSWRGEEAWRAWWHDNMGLNVESKVEALRRKRRREKQARRAAGRRLELSGSFTSTVSYQTELDGFSSSAEWSSAASQGAWSDVDSDGVLSKLDRFLSTPLHVQTDGPVPTPTPTPQRDENHEQQIVSASQRGSPDTTSSSQRRTKHPARDDLSSLFETQDNPAAAASCQVSSSQPVPPRTTRDVFASFASSQPASRAPQGRRGPPQASQTQKKKPRMGF</sequence>
<dbReference type="GeneID" id="108245749"/>
<protein>
    <submittedName>
        <fullName evidence="4">TATA-box binding protein associated factor, RNA polymerase I subunit C</fullName>
    </submittedName>
</protein>
<reference evidence="4" key="1">
    <citation type="submission" date="2025-08" db="UniProtKB">
        <authorList>
            <consortium name="Ensembl"/>
        </authorList>
    </citation>
    <scope>IDENTIFICATION</scope>
</reference>
<accession>A0A3Q3A116</accession>
<feature type="domain" description="TAF1C beta-propeller" evidence="2">
    <location>
        <begin position="272"/>
        <end position="409"/>
    </location>
</feature>
<dbReference type="KEGG" id="kmr:108245749"/>
<evidence type="ECO:0000256" key="1">
    <source>
        <dbReference type="SAM" id="MobiDB-lite"/>
    </source>
</evidence>
<dbReference type="GO" id="GO:0001164">
    <property type="term" value="F:RNA polymerase I core promoter sequence-specific DNA binding"/>
    <property type="evidence" value="ECO:0007669"/>
    <property type="project" value="TreeGrafter"/>
</dbReference>
<dbReference type="GeneTree" id="ENSGT00390000010767"/>
<feature type="compositionally biased region" description="Basic and acidic residues" evidence="1">
    <location>
        <begin position="563"/>
        <end position="574"/>
    </location>
</feature>
<dbReference type="Ensembl" id="ENSKMAT00000010125.1">
    <property type="protein sequence ID" value="ENSKMAP00000009966.1"/>
    <property type="gene ID" value="ENSKMAG00000007498.1"/>
</dbReference>
<keyword evidence="5" id="KW-1185">Reference proteome</keyword>
<feature type="region of interest" description="Disordered" evidence="1">
    <location>
        <begin position="856"/>
        <end position="975"/>
    </location>
</feature>
<proteinExistence type="predicted"/>
<dbReference type="OrthoDB" id="2382881at2759"/>
<dbReference type="Proteomes" id="UP000264800">
    <property type="component" value="Unplaced"/>
</dbReference>
<dbReference type="CTD" id="9013"/>
<dbReference type="GO" id="GO:0001650">
    <property type="term" value="C:fibrillar center"/>
    <property type="evidence" value="ECO:0007669"/>
    <property type="project" value="TreeGrafter"/>
</dbReference>
<feature type="compositionally biased region" description="Polar residues" evidence="1">
    <location>
        <begin position="879"/>
        <end position="897"/>
    </location>
</feature>
<reference evidence="4" key="2">
    <citation type="submission" date="2025-09" db="UniProtKB">
        <authorList>
            <consortium name="Ensembl"/>
        </authorList>
    </citation>
    <scope>IDENTIFICATION</scope>
</reference>
<feature type="region of interest" description="Disordered" evidence="1">
    <location>
        <begin position="563"/>
        <end position="658"/>
    </location>
</feature>
<evidence type="ECO:0000259" key="3">
    <source>
        <dbReference type="Pfam" id="PF20642"/>
    </source>
</evidence>
<dbReference type="Pfam" id="PF20641">
    <property type="entry name" value="TAF1C_beta-prop"/>
    <property type="match status" value="1"/>
</dbReference>
<dbReference type="PANTHER" id="PTHR15319:SF1">
    <property type="entry name" value="TATA BOX-BINDING PROTEIN-ASSOCIATED FACTOR RNA POLYMERASE I SUBUNIT C"/>
    <property type="match status" value="1"/>
</dbReference>
<feature type="compositionally biased region" description="Low complexity" evidence="1">
    <location>
        <begin position="918"/>
        <end position="930"/>
    </location>
</feature>
<dbReference type="InterPro" id="IPR049090">
    <property type="entry name" value="TAF1C_HB"/>
</dbReference>
<dbReference type="Pfam" id="PF20642">
    <property type="entry name" value="TAF1C_HB"/>
    <property type="match status" value="1"/>
</dbReference>
<evidence type="ECO:0000259" key="2">
    <source>
        <dbReference type="Pfam" id="PF20641"/>
    </source>
</evidence>
<name>A0A3Q3A116_KRYMA</name>
<dbReference type="OMA" id="CCRRWLK"/>
<dbReference type="RefSeq" id="XP_037835466.1">
    <property type="nucleotide sequence ID" value="XM_037979538.1"/>
</dbReference>
<dbReference type="PANTHER" id="PTHR15319">
    <property type="entry name" value="TATA BOX-BINDING PROTEIN ASSOCIATED FACTOR RNA POLYMERASE I SUBUNIT C"/>
    <property type="match status" value="1"/>
</dbReference>
<dbReference type="AlphaFoldDB" id="A0A3Q3A116"/>
<dbReference type="InterPro" id="IPR038801">
    <property type="entry name" value="TAF1C"/>
</dbReference>